<organism evidence="4 5">
    <name type="scientific">Rubus argutus</name>
    <name type="common">Southern blackberry</name>
    <dbReference type="NCBI Taxonomy" id="59490"/>
    <lineage>
        <taxon>Eukaryota</taxon>
        <taxon>Viridiplantae</taxon>
        <taxon>Streptophyta</taxon>
        <taxon>Embryophyta</taxon>
        <taxon>Tracheophyta</taxon>
        <taxon>Spermatophyta</taxon>
        <taxon>Magnoliopsida</taxon>
        <taxon>eudicotyledons</taxon>
        <taxon>Gunneridae</taxon>
        <taxon>Pentapetalae</taxon>
        <taxon>rosids</taxon>
        <taxon>fabids</taxon>
        <taxon>Rosales</taxon>
        <taxon>Rosaceae</taxon>
        <taxon>Rosoideae</taxon>
        <taxon>Rosoideae incertae sedis</taxon>
        <taxon>Rubus</taxon>
    </lineage>
</organism>
<accession>A0AAW1XNX7</accession>
<protein>
    <submittedName>
        <fullName evidence="4">Uncharacterized protein</fullName>
    </submittedName>
</protein>
<keyword evidence="2" id="KW-0677">Repeat</keyword>
<evidence type="ECO:0000313" key="4">
    <source>
        <dbReference type="EMBL" id="KAK9937262.1"/>
    </source>
</evidence>
<dbReference type="SMART" id="SM00320">
    <property type="entry name" value="WD40"/>
    <property type="match status" value="2"/>
</dbReference>
<evidence type="ECO:0000256" key="1">
    <source>
        <dbReference type="ARBA" id="ARBA00022574"/>
    </source>
</evidence>
<evidence type="ECO:0000256" key="3">
    <source>
        <dbReference type="PROSITE-ProRule" id="PRU00221"/>
    </source>
</evidence>
<dbReference type="Pfam" id="PF00400">
    <property type="entry name" value="WD40"/>
    <property type="match status" value="2"/>
</dbReference>
<dbReference type="PROSITE" id="PS50082">
    <property type="entry name" value="WD_REPEATS_2"/>
    <property type="match status" value="1"/>
</dbReference>
<dbReference type="EMBL" id="JBEDUW010000003">
    <property type="protein sequence ID" value="KAK9937262.1"/>
    <property type="molecule type" value="Genomic_DNA"/>
</dbReference>
<evidence type="ECO:0000256" key="2">
    <source>
        <dbReference type="ARBA" id="ARBA00022737"/>
    </source>
</evidence>
<dbReference type="Gene3D" id="2.130.10.10">
    <property type="entry name" value="YVTN repeat-like/Quinoprotein amine dehydrogenase"/>
    <property type="match status" value="1"/>
</dbReference>
<dbReference type="InterPro" id="IPR001680">
    <property type="entry name" value="WD40_rpt"/>
</dbReference>
<reference evidence="4 5" key="1">
    <citation type="journal article" date="2023" name="G3 (Bethesda)">
        <title>A chromosome-length genome assembly and annotation of blackberry (Rubus argutus, cv. 'Hillquist').</title>
        <authorList>
            <person name="Bruna T."/>
            <person name="Aryal R."/>
            <person name="Dudchenko O."/>
            <person name="Sargent D.J."/>
            <person name="Mead D."/>
            <person name="Buti M."/>
            <person name="Cavallini A."/>
            <person name="Hytonen T."/>
            <person name="Andres J."/>
            <person name="Pham M."/>
            <person name="Weisz D."/>
            <person name="Mascagni F."/>
            <person name="Usai G."/>
            <person name="Natali L."/>
            <person name="Bassil N."/>
            <person name="Fernandez G.E."/>
            <person name="Lomsadze A."/>
            <person name="Armour M."/>
            <person name="Olukolu B."/>
            <person name="Poorten T."/>
            <person name="Britton C."/>
            <person name="Davik J."/>
            <person name="Ashrafi H."/>
            <person name="Aiden E.L."/>
            <person name="Borodovsky M."/>
            <person name="Worthington M."/>
        </authorList>
    </citation>
    <scope>NUCLEOTIDE SEQUENCE [LARGE SCALE GENOMIC DNA]</scope>
    <source>
        <strain evidence="4">PI 553951</strain>
    </source>
</reference>
<keyword evidence="1 3" id="KW-0853">WD repeat</keyword>
<proteinExistence type="predicted"/>
<name>A0AAW1XNX7_RUBAR</name>
<feature type="repeat" description="WD" evidence="3">
    <location>
        <begin position="55"/>
        <end position="86"/>
    </location>
</feature>
<dbReference type="Proteomes" id="UP001457282">
    <property type="component" value="Unassembled WGS sequence"/>
</dbReference>
<dbReference type="AlphaFoldDB" id="A0AAW1XNX7"/>
<dbReference type="InterPro" id="IPR052254">
    <property type="entry name" value="CUL4-DDB1_E3_ligase_receptor"/>
</dbReference>
<dbReference type="InterPro" id="IPR036322">
    <property type="entry name" value="WD40_repeat_dom_sf"/>
</dbReference>
<dbReference type="PANTHER" id="PTHR44472">
    <property type="entry name" value="DDB1- AND CUL4-ASSOCIATED FACTOR 4-RELATED"/>
    <property type="match status" value="1"/>
</dbReference>
<dbReference type="PANTHER" id="PTHR44472:SF1">
    <property type="entry name" value="DDB1 AND CUL4 ASSOCIATED FACTOR 4"/>
    <property type="match status" value="1"/>
</dbReference>
<gene>
    <name evidence="4" type="ORF">M0R45_014064</name>
</gene>
<dbReference type="InterPro" id="IPR015943">
    <property type="entry name" value="WD40/YVTN_repeat-like_dom_sf"/>
</dbReference>
<dbReference type="SUPFAM" id="SSF50978">
    <property type="entry name" value="WD40 repeat-like"/>
    <property type="match status" value="1"/>
</dbReference>
<sequence length="131" mass="14696">MPSSVACLVSLQFDDQYFLASSMDGTVKLYDHRIIQRGAVQTYEGLVNSHTRLQLGVDPSERFFISGGEDCNLRLWNIKSGELLFEDKLTTRSPQPCAGEKLNAKLRRCQNDSLGAWLGSAEGIFYMDWGL</sequence>
<evidence type="ECO:0000313" key="5">
    <source>
        <dbReference type="Proteomes" id="UP001457282"/>
    </source>
</evidence>
<comment type="caution">
    <text evidence="4">The sequence shown here is derived from an EMBL/GenBank/DDBJ whole genome shotgun (WGS) entry which is preliminary data.</text>
</comment>
<keyword evidence="5" id="KW-1185">Reference proteome</keyword>